<dbReference type="InterPro" id="IPR020449">
    <property type="entry name" value="Tscrpt_reg_AraC-type_HTH"/>
</dbReference>
<dbReference type="GO" id="GO:0003700">
    <property type="term" value="F:DNA-binding transcription factor activity"/>
    <property type="evidence" value="ECO:0007669"/>
    <property type="project" value="InterPro"/>
</dbReference>
<dbReference type="Pfam" id="PF12833">
    <property type="entry name" value="HTH_18"/>
    <property type="match status" value="1"/>
</dbReference>
<name>A0A9D1EA07_9FIRM</name>
<dbReference type="PANTHER" id="PTHR43280:SF2">
    <property type="entry name" value="HTH-TYPE TRANSCRIPTIONAL REGULATOR EXSA"/>
    <property type="match status" value="1"/>
</dbReference>
<evidence type="ECO:0000313" key="6">
    <source>
        <dbReference type="Proteomes" id="UP000823912"/>
    </source>
</evidence>
<dbReference type="Gene3D" id="1.10.10.60">
    <property type="entry name" value="Homeodomain-like"/>
    <property type="match status" value="2"/>
</dbReference>
<dbReference type="InterPro" id="IPR009057">
    <property type="entry name" value="Homeodomain-like_sf"/>
</dbReference>
<dbReference type="SUPFAM" id="SSF51182">
    <property type="entry name" value="RmlC-like cupins"/>
    <property type="match status" value="1"/>
</dbReference>
<dbReference type="EMBL" id="DVHM01000122">
    <property type="protein sequence ID" value="HIR71137.1"/>
    <property type="molecule type" value="Genomic_DNA"/>
</dbReference>
<proteinExistence type="predicted"/>
<protein>
    <submittedName>
        <fullName evidence="5">Helix-turn-helix domain-containing protein</fullName>
    </submittedName>
</protein>
<evidence type="ECO:0000313" key="5">
    <source>
        <dbReference type="EMBL" id="HIR71137.1"/>
    </source>
</evidence>
<dbReference type="PANTHER" id="PTHR43280">
    <property type="entry name" value="ARAC-FAMILY TRANSCRIPTIONAL REGULATOR"/>
    <property type="match status" value="1"/>
</dbReference>
<organism evidence="5 6">
    <name type="scientific">Candidatus Pullilachnospira gallistercoris</name>
    <dbReference type="NCBI Taxonomy" id="2840911"/>
    <lineage>
        <taxon>Bacteria</taxon>
        <taxon>Bacillati</taxon>
        <taxon>Bacillota</taxon>
        <taxon>Clostridia</taxon>
        <taxon>Lachnospirales</taxon>
        <taxon>Lachnospiraceae</taxon>
        <taxon>Lachnospiraceae incertae sedis</taxon>
        <taxon>Candidatus Pullilachnospira</taxon>
    </lineage>
</organism>
<keyword evidence="1" id="KW-0805">Transcription regulation</keyword>
<dbReference type="InterPro" id="IPR018060">
    <property type="entry name" value="HTH_AraC"/>
</dbReference>
<dbReference type="AlphaFoldDB" id="A0A9D1EA07"/>
<feature type="domain" description="HTH araC/xylS-type" evidence="4">
    <location>
        <begin position="265"/>
        <end position="366"/>
    </location>
</feature>
<dbReference type="InterPro" id="IPR003313">
    <property type="entry name" value="AraC-bd"/>
</dbReference>
<reference evidence="5" key="2">
    <citation type="journal article" date="2021" name="PeerJ">
        <title>Extensive microbial diversity within the chicken gut microbiome revealed by metagenomics and culture.</title>
        <authorList>
            <person name="Gilroy R."/>
            <person name="Ravi A."/>
            <person name="Getino M."/>
            <person name="Pursley I."/>
            <person name="Horton D.L."/>
            <person name="Alikhan N.F."/>
            <person name="Baker D."/>
            <person name="Gharbi K."/>
            <person name="Hall N."/>
            <person name="Watson M."/>
            <person name="Adriaenssens E.M."/>
            <person name="Foster-Nyarko E."/>
            <person name="Jarju S."/>
            <person name="Secka A."/>
            <person name="Antonio M."/>
            <person name="Oren A."/>
            <person name="Chaudhuri R.R."/>
            <person name="La Ragione R."/>
            <person name="Hildebrand F."/>
            <person name="Pallen M.J."/>
        </authorList>
    </citation>
    <scope>NUCLEOTIDE SEQUENCE</scope>
    <source>
        <strain evidence="5">ChiSjej5B23-6657</strain>
    </source>
</reference>
<reference evidence="5" key="1">
    <citation type="submission" date="2020-10" db="EMBL/GenBank/DDBJ databases">
        <authorList>
            <person name="Gilroy R."/>
        </authorList>
    </citation>
    <scope>NUCLEOTIDE SEQUENCE</scope>
    <source>
        <strain evidence="5">ChiSjej5B23-6657</strain>
    </source>
</reference>
<evidence type="ECO:0000259" key="4">
    <source>
        <dbReference type="PROSITE" id="PS01124"/>
    </source>
</evidence>
<dbReference type="SMART" id="SM00342">
    <property type="entry name" value="HTH_ARAC"/>
    <property type="match status" value="1"/>
</dbReference>
<dbReference type="Pfam" id="PF02311">
    <property type="entry name" value="AraC_binding"/>
    <property type="match status" value="1"/>
</dbReference>
<dbReference type="PROSITE" id="PS01124">
    <property type="entry name" value="HTH_ARAC_FAMILY_2"/>
    <property type="match status" value="1"/>
</dbReference>
<dbReference type="Gene3D" id="2.60.120.10">
    <property type="entry name" value="Jelly Rolls"/>
    <property type="match status" value="1"/>
</dbReference>
<comment type="caution">
    <text evidence="5">The sequence shown here is derived from an EMBL/GenBank/DDBJ whole genome shotgun (WGS) entry which is preliminary data.</text>
</comment>
<keyword evidence="2" id="KW-0238">DNA-binding</keyword>
<evidence type="ECO:0000256" key="1">
    <source>
        <dbReference type="ARBA" id="ARBA00023015"/>
    </source>
</evidence>
<accession>A0A9D1EA07</accession>
<evidence type="ECO:0000256" key="2">
    <source>
        <dbReference type="ARBA" id="ARBA00023125"/>
    </source>
</evidence>
<dbReference type="GO" id="GO:0043565">
    <property type="term" value="F:sequence-specific DNA binding"/>
    <property type="evidence" value="ECO:0007669"/>
    <property type="project" value="InterPro"/>
</dbReference>
<evidence type="ECO:0000256" key="3">
    <source>
        <dbReference type="ARBA" id="ARBA00023163"/>
    </source>
</evidence>
<dbReference type="SUPFAM" id="SSF46689">
    <property type="entry name" value="Homeodomain-like"/>
    <property type="match status" value="1"/>
</dbReference>
<dbReference type="InterPro" id="IPR011051">
    <property type="entry name" value="RmlC_Cupin_sf"/>
</dbReference>
<gene>
    <name evidence="5" type="ORF">IAA55_07630</name>
</gene>
<dbReference type="PRINTS" id="PR00032">
    <property type="entry name" value="HTHARAC"/>
</dbReference>
<dbReference type="Proteomes" id="UP000823912">
    <property type="component" value="Unassembled WGS sequence"/>
</dbReference>
<sequence length="368" mass="41866">MEAGRDSNRDPGAWWRMSVRHQKIADGGFIMDRQMLDALEEQEREDQVMEAGSWYDLVMKDFANGREVVPIMEEMLQRQAPKLRYLPLLYRTMRQRGEVVDRGAPVRTGRTFSLRKHATCFVAYFHSHDFYEMIYVCRGHLRQYAQGSRVPTVFAGGGLCLMAPGMVHAMEPAGQEDLIFKIVIPCEMFEKIEKGSPDTVQKLGKVLDQGMIQILRSGGQMRSLMELLAREQLCEGHPRAEVLQACLALIFAEIVRMVQSPAVIGKLIGQIEEILDQADAGISLEELAKRLGYSPDYLGRRIRRESGTSFTRLRQKFFLEKAAELLLDSSLSVDEVASRLGYQSTSSFYKLFQKEYGVAPGAYRKMME</sequence>
<keyword evidence="3" id="KW-0804">Transcription</keyword>
<dbReference type="InterPro" id="IPR014710">
    <property type="entry name" value="RmlC-like_jellyroll"/>
</dbReference>